<protein>
    <submittedName>
        <fullName evidence="1">Uncharacterized protein</fullName>
    </submittedName>
</protein>
<evidence type="ECO:0000313" key="1">
    <source>
        <dbReference type="EMBL" id="SKC09935.1"/>
    </source>
</evidence>
<dbReference type="Proteomes" id="UP000190897">
    <property type="component" value="Unassembled WGS sequence"/>
</dbReference>
<proteinExistence type="predicted"/>
<dbReference type="STRING" id="651661.SAMN05660293_04174"/>
<dbReference type="EMBL" id="FUZA01000006">
    <property type="protein sequence ID" value="SKC09935.1"/>
    <property type="molecule type" value="Genomic_DNA"/>
</dbReference>
<name>A0A1T5GND4_9BACT</name>
<evidence type="ECO:0000313" key="2">
    <source>
        <dbReference type="Proteomes" id="UP000190897"/>
    </source>
</evidence>
<organism evidence="1 2">
    <name type="scientific">Dyadobacter psychrophilus</name>
    <dbReference type="NCBI Taxonomy" id="651661"/>
    <lineage>
        <taxon>Bacteria</taxon>
        <taxon>Pseudomonadati</taxon>
        <taxon>Bacteroidota</taxon>
        <taxon>Cytophagia</taxon>
        <taxon>Cytophagales</taxon>
        <taxon>Spirosomataceae</taxon>
        <taxon>Dyadobacter</taxon>
    </lineage>
</organism>
<accession>A0A1T5GND4</accession>
<dbReference type="AlphaFoldDB" id="A0A1T5GND4"/>
<sequence>MTGFTGAGCLYFCFSNDNNFIPYRDYRGYQQAQLNVAKNS</sequence>
<gene>
    <name evidence="1" type="ORF">SAMN05660293_04174</name>
</gene>
<keyword evidence="2" id="KW-1185">Reference proteome</keyword>
<reference evidence="2" key="1">
    <citation type="submission" date="2017-02" db="EMBL/GenBank/DDBJ databases">
        <authorList>
            <person name="Varghese N."/>
            <person name="Submissions S."/>
        </authorList>
    </citation>
    <scope>NUCLEOTIDE SEQUENCE [LARGE SCALE GENOMIC DNA]</scope>
    <source>
        <strain evidence="2">DSM 22270</strain>
    </source>
</reference>